<proteinExistence type="predicted"/>
<protein>
    <submittedName>
        <fullName evidence="1">DUF4238 domain-containing protein</fullName>
    </submittedName>
</protein>
<dbReference type="EMBL" id="JBHDIY010000002">
    <property type="protein sequence ID" value="MFL4469996.1"/>
    <property type="molecule type" value="Genomic_DNA"/>
</dbReference>
<keyword evidence="2" id="KW-1185">Reference proteome</keyword>
<comment type="caution">
    <text evidence="1">The sequence shown here is derived from an EMBL/GenBank/DDBJ whole genome shotgun (WGS) entry which is preliminary data.</text>
</comment>
<dbReference type="RefSeq" id="WP_407591880.1">
    <property type="nucleotide sequence ID" value="NZ_JBHDIY010000002.1"/>
</dbReference>
<reference evidence="1 2" key="1">
    <citation type="submission" date="2024-08" db="EMBL/GenBank/DDBJ databases">
        <title>Tateyamaria sp. nov., isolated from marine algae.</title>
        <authorList>
            <person name="Choi B.J."/>
            <person name="Kim J.M."/>
            <person name="Lee J.K."/>
            <person name="Choi D.G."/>
            <person name="Bayburt H."/>
            <person name="Baek J.H."/>
            <person name="Han D.M."/>
            <person name="Jeon C.O."/>
        </authorList>
    </citation>
    <scope>NUCLEOTIDE SEQUENCE [LARGE SCALE GENOMIC DNA]</scope>
    <source>
        <strain evidence="1 2">KMU-156</strain>
    </source>
</reference>
<name>A0ABW8USC6_9RHOB</name>
<dbReference type="InterPro" id="IPR025332">
    <property type="entry name" value="DUF4238"/>
</dbReference>
<evidence type="ECO:0000313" key="2">
    <source>
        <dbReference type="Proteomes" id="UP001627408"/>
    </source>
</evidence>
<accession>A0ABW8USC6</accession>
<gene>
    <name evidence="1" type="ORF">ACERZ8_09000</name>
</gene>
<dbReference type="Proteomes" id="UP001627408">
    <property type="component" value="Unassembled WGS sequence"/>
</dbReference>
<dbReference type="Pfam" id="PF14022">
    <property type="entry name" value="DUF4238"/>
    <property type="match status" value="1"/>
</dbReference>
<organism evidence="1 2">
    <name type="scientific">Tateyamaria armeniaca</name>
    <dbReference type="NCBI Taxonomy" id="2518930"/>
    <lineage>
        <taxon>Bacteria</taxon>
        <taxon>Pseudomonadati</taxon>
        <taxon>Pseudomonadota</taxon>
        <taxon>Alphaproteobacteria</taxon>
        <taxon>Rhodobacterales</taxon>
        <taxon>Roseobacteraceae</taxon>
        <taxon>Tateyamaria</taxon>
    </lineage>
</organism>
<sequence length="307" mass="35272">MALDHFVSQVHLKQFLRTTNPKLLNAVRKTDLAQFTPRPQDVCRVEDGSTNAFLTDNRIIEKFLRDIEPAYEPCLSRIIAGELDWQSRWVFAGFLAYLQTYTPTALRMFEPMIRTLLEQTARSLETSGELEPISIPSLPDWDGKTFSELAQEGKVKFDINLRMPQAMATTQLLQIQNSLASSDVTILRCKGRMRFLTSDFPSIILGHHQNIFAQRFLPLSPSIGLIFHTNTSSKDRHEFPYRFIDVGDRRVDLINNLIIQSAENLVFATYRHPWLLSKVSQFKNYRVENVVENSGPLIRSQQRVVSS</sequence>
<evidence type="ECO:0000313" key="1">
    <source>
        <dbReference type="EMBL" id="MFL4469996.1"/>
    </source>
</evidence>